<keyword evidence="2 3" id="KW-0802">TPR repeat</keyword>
<reference evidence="5 6" key="1">
    <citation type="submission" date="2019-01" db="EMBL/GenBank/DDBJ databases">
        <title>Ktedonosporobacter rubrisoli SCAWS-G2.</title>
        <authorList>
            <person name="Huang Y."/>
            <person name="Yan B."/>
        </authorList>
    </citation>
    <scope>NUCLEOTIDE SEQUENCE [LARGE SCALE GENOMIC DNA]</scope>
    <source>
        <strain evidence="5 6">SCAWS-G2</strain>
    </source>
</reference>
<dbReference type="InterPro" id="IPR011990">
    <property type="entry name" value="TPR-like_helical_dom_sf"/>
</dbReference>
<keyword evidence="1" id="KW-0677">Repeat</keyword>
<dbReference type="Pfam" id="PF00515">
    <property type="entry name" value="TPR_1"/>
    <property type="match status" value="1"/>
</dbReference>
<evidence type="ECO:0000313" key="5">
    <source>
        <dbReference type="EMBL" id="QBD74611.1"/>
    </source>
</evidence>
<dbReference type="RefSeq" id="WP_129885210.1">
    <property type="nucleotide sequence ID" value="NZ_CP035758.1"/>
</dbReference>
<evidence type="ECO:0000256" key="1">
    <source>
        <dbReference type="ARBA" id="ARBA00022737"/>
    </source>
</evidence>
<feature type="compositionally biased region" description="Basic and acidic residues" evidence="4">
    <location>
        <begin position="10"/>
        <end position="19"/>
    </location>
</feature>
<dbReference type="InterPro" id="IPR019734">
    <property type="entry name" value="TPR_rpt"/>
</dbReference>
<dbReference type="KEGG" id="kbs:EPA93_00830"/>
<dbReference type="PANTHER" id="PTHR44858:SF1">
    <property type="entry name" value="UDP-N-ACETYLGLUCOSAMINE--PEPTIDE N-ACETYLGLUCOSAMINYLTRANSFERASE SPINDLY-RELATED"/>
    <property type="match status" value="1"/>
</dbReference>
<organism evidence="5 6">
    <name type="scientific">Ktedonosporobacter rubrisoli</name>
    <dbReference type="NCBI Taxonomy" id="2509675"/>
    <lineage>
        <taxon>Bacteria</taxon>
        <taxon>Bacillati</taxon>
        <taxon>Chloroflexota</taxon>
        <taxon>Ktedonobacteria</taxon>
        <taxon>Ktedonobacterales</taxon>
        <taxon>Ktedonosporobacteraceae</taxon>
        <taxon>Ktedonosporobacter</taxon>
    </lineage>
</organism>
<dbReference type="AlphaFoldDB" id="A0A4V0YY12"/>
<evidence type="ECO:0000256" key="2">
    <source>
        <dbReference type="ARBA" id="ARBA00022803"/>
    </source>
</evidence>
<gene>
    <name evidence="5" type="ORF">EPA93_00830</name>
</gene>
<evidence type="ECO:0000313" key="6">
    <source>
        <dbReference type="Proteomes" id="UP000290365"/>
    </source>
</evidence>
<dbReference type="Gene3D" id="1.25.40.10">
    <property type="entry name" value="Tetratricopeptide repeat domain"/>
    <property type="match status" value="3"/>
</dbReference>
<feature type="repeat" description="TPR" evidence="3">
    <location>
        <begin position="228"/>
        <end position="261"/>
    </location>
</feature>
<dbReference type="Proteomes" id="UP000290365">
    <property type="component" value="Chromosome"/>
</dbReference>
<accession>A0A4V0YY12</accession>
<dbReference type="PANTHER" id="PTHR44858">
    <property type="entry name" value="TETRATRICOPEPTIDE REPEAT PROTEIN 6"/>
    <property type="match status" value="1"/>
</dbReference>
<evidence type="ECO:0000256" key="4">
    <source>
        <dbReference type="SAM" id="MobiDB-lite"/>
    </source>
</evidence>
<name>A0A4V0YY12_KTERU</name>
<feature type="repeat" description="TPR" evidence="3">
    <location>
        <begin position="156"/>
        <end position="189"/>
    </location>
</feature>
<feature type="region of interest" description="Disordered" evidence="4">
    <location>
        <begin position="1"/>
        <end position="24"/>
    </location>
</feature>
<dbReference type="PROSITE" id="PS50005">
    <property type="entry name" value="TPR"/>
    <property type="match status" value="4"/>
</dbReference>
<feature type="repeat" description="TPR" evidence="3">
    <location>
        <begin position="362"/>
        <end position="395"/>
    </location>
</feature>
<keyword evidence="6" id="KW-1185">Reference proteome</keyword>
<dbReference type="InterPro" id="IPR050498">
    <property type="entry name" value="Ycf3"/>
</dbReference>
<evidence type="ECO:0000256" key="3">
    <source>
        <dbReference type="PROSITE-ProRule" id="PRU00339"/>
    </source>
</evidence>
<dbReference type="EMBL" id="CP035758">
    <property type="protein sequence ID" value="QBD74611.1"/>
    <property type="molecule type" value="Genomic_DNA"/>
</dbReference>
<protein>
    <submittedName>
        <fullName evidence="5">Tetratricopeptide repeat protein</fullName>
    </submittedName>
</protein>
<sequence length="409" mass="46999">MVENMQPHGTRNETERGEEQGPPYSYPAWLAEEEREDWFEECPPGLNGMAASDPVVRSMAMVEYMFNHPGQPDYGERVAQTYLEYGLSEGNEPGMALFWFGRAIAFLTTEQTAMRAQVHFSAGKAFNGMQRYTQALLALNEALRLTTESELAAMHIELYYQKGLALFSLGEHEQALEAFERALNMAIPQNMPHAGILLAKGNTLDMLERKEEALRTYTAVLEKSPEWALVFYERGVVFFNMQRYAQALPDFERALVLGFQRPLIFPRLAQSLYALGRESEARQFLEENLPRTSLCRLFTPEEILRLPVREIDVLIDYDQAIAGNYLSPGIIRRTMQGLNDLQRPKEAWKVLEEGFESWPQSSLLYWSKAELLEARQRYREALEAIEEADRLEPENEIILGTRARIVQRI</sequence>
<dbReference type="SUPFAM" id="SSF48452">
    <property type="entry name" value="TPR-like"/>
    <property type="match status" value="2"/>
</dbReference>
<dbReference type="Pfam" id="PF13432">
    <property type="entry name" value="TPR_16"/>
    <property type="match status" value="2"/>
</dbReference>
<dbReference type="SMART" id="SM00028">
    <property type="entry name" value="TPR"/>
    <property type="match status" value="5"/>
</dbReference>
<dbReference type="OrthoDB" id="139062at2"/>
<proteinExistence type="predicted"/>
<feature type="repeat" description="TPR" evidence="3">
    <location>
        <begin position="116"/>
        <end position="149"/>
    </location>
</feature>
<dbReference type="PROSITE" id="PS50293">
    <property type="entry name" value="TPR_REGION"/>
    <property type="match status" value="1"/>
</dbReference>